<feature type="region of interest" description="Disordered" evidence="1">
    <location>
        <begin position="120"/>
        <end position="152"/>
    </location>
</feature>
<evidence type="ECO:0000256" key="1">
    <source>
        <dbReference type="SAM" id="MobiDB-lite"/>
    </source>
</evidence>
<keyword evidence="5" id="KW-1185">Reference proteome</keyword>
<evidence type="ECO:0000256" key="2">
    <source>
        <dbReference type="SAM" id="SignalP"/>
    </source>
</evidence>
<dbReference type="Pfam" id="PF13115">
    <property type="entry name" value="YtkA"/>
    <property type="match status" value="1"/>
</dbReference>
<organism evidence="4 5">
    <name type="scientific">Bacillus kandeliae</name>
    <dbReference type="NCBI Taxonomy" id="3129297"/>
    <lineage>
        <taxon>Bacteria</taxon>
        <taxon>Bacillati</taxon>
        <taxon>Bacillota</taxon>
        <taxon>Bacilli</taxon>
        <taxon>Bacillales</taxon>
        <taxon>Bacillaceae</taxon>
        <taxon>Bacillus</taxon>
    </lineage>
</organism>
<evidence type="ECO:0000313" key="5">
    <source>
        <dbReference type="Proteomes" id="UP001387364"/>
    </source>
</evidence>
<dbReference type="Proteomes" id="UP001387364">
    <property type="component" value="Chromosome"/>
</dbReference>
<evidence type="ECO:0000313" key="4">
    <source>
        <dbReference type="EMBL" id="WXB93956.1"/>
    </source>
</evidence>
<sequence length="152" mass="16999">MKKQWMMMVVICSLFLLGACGQQKQQTENTAPPQPIEAELTVPEKAAVNEEVTLTTKVTQGEEIVSDADEVMYEVWQEGKKEDSEMIEAEKDKEGNYIAKKAFAQDGVYHVQVHVTARGLHTMPKKPITIGQGQPTDSTTTPQETEEHQQHS</sequence>
<gene>
    <name evidence="4" type="ORF">WDJ61_04825</name>
</gene>
<dbReference type="PROSITE" id="PS51257">
    <property type="entry name" value="PROKAR_LIPOPROTEIN"/>
    <property type="match status" value="1"/>
</dbReference>
<keyword evidence="2" id="KW-0732">Signal</keyword>
<feature type="chain" id="PRO_5046803050" evidence="2">
    <location>
        <begin position="19"/>
        <end position="152"/>
    </location>
</feature>
<feature type="signal peptide" evidence="2">
    <location>
        <begin position="1"/>
        <end position="18"/>
    </location>
</feature>
<name>A0ABZ2N882_9BACI</name>
<dbReference type="EMBL" id="CP147404">
    <property type="protein sequence ID" value="WXB93956.1"/>
    <property type="molecule type" value="Genomic_DNA"/>
</dbReference>
<dbReference type="RefSeq" id="WP_338753516.1">
    <property type="nucleotide sequence ID" value="NZ_CP147404.1"/>
</dbReference>
<dbReference type="InterPro" id="IPR032693">
    <property type="entry name" value="YtkA-like_dom"/>
</dbReference>
<protein>
    <submittedName>
        <fullName evidence="4">FixH family protein</fullName>
    </submittedName>
</protein>
<reference evidence="4 5" key="1">
    <citation type="submission" date="2024-02" db="EMBL/GenBank/DDBJ databases">
        <title>Seven novel Bacillus-like species.</title>
        <authorList>
            <person name="Liu G."/>
        </authorList>
    </citation>
    <scope>NUCLEOTIDE SEQUENCE [LARGE SCALE GENOMIC DNA]</scope>
    <source>
        <strain evidence="4 5">FJAT-52991</strain>
    </source>
</reference>
<proteinExistence type="predicted"/>
<evidence type="ECO:0000259" key="3">
    <source>
        <dbReference type="Pfam" id="PF13115"/>
    </source>
</evidence>
<accession>A0ABZ2N882</accession>
<feature type="domain" description="YtkA-like" evidence="3">
    <location>
        <begin position="31"/>
        <end position="114"/>
    </location>
</feature>